<dbReference type="EMBL" id="MFNF01000032">
    <property type="protein sequence ID" value="OGH01573.1"/>
    <property type="molecule type" value="Genomic_DNA"/>
</dbReference>
<name>A0A1F6GTU5_9PROT</name>
<dbReference type="AlphaFoldDB" id="A0A1F6GTU5"/>
<protein>
    <submittedName>
        <fullName evidence="1">Uncharacterized protein</fullName>
    </submittedName>
</protein>
<proteinExistence type="predicted"/>
<dbReference type="Proteomes" id="UP000177583">
    <property type="component" value="Unassembled WGS sequence"/>
</dbReference>
<reference evidence="1 2" key="1">
    <citation type="journal article" date="2016" name="Nat. Commun.">
        <title>Thousands of microbial genomes shed light on interconnected biogeochemical processes in an aquifer system.</title>
        <authorList>
            <person name="Anantharaman K."/>
            <person name="Brown C.T."/>
            <person name="Hug L.A."/>
            <person name="Sharon I."/>
            <person name="Castelle C.J."/>
            <person name="Probst A.J."/>
            <person name="Thomas B.C."/>
            <person name="Singh A."/>
            <person name="Wilkins M.J."/>
            <person name="Karaoz U."/>
            <person name="Brodie E.L."/>
            <person name="Williams K.H."/>
            <person name="Hubbard S.S."/>
            <person name="Banfield J.F."/>
        </authorList>
    </citation>
    <scope>NUCLEOTIDE SEQUENCE [LARGE SCALE GENOMIC DNA]</scope>
</reference>
<evidence type="ECO:0000313" key="1">
    <source>
        <dbReference type="EMBL" id="OGH01573.1"/>
    </source>
</evidence>
<comment type="caution">
    <text evidence="1">The sequence shown here is derived from an EMBL/GenBank/DDBJ whole genome shotgun (WGS) entry which is preliminary data.</text>
</comment>
<gene>
    <name evidence="1" type="ORF">A2557_04030</name>
</gene>
<organism evidence="1 2">
    <name type="scientific">Candidatus Lambdaproteobacteria bacterium RIFOXYD2_FULL_56_26</name>
    <dbReference type="NCBI Taxonomy" id="1817773"/>
    <lineage>
        <taxon>Bacteria</taxon>
        <taxon>Pseudomonadati</taxon>
        <taxon>Pseudomonadota</taxon>
        <taxon>Candidatus Lambdaproteobacteria</taxon>
    </lineage>
</organism>
<accession>A0A1F6GTU5</accession>
<sequence>MWGYPIEPFERTLQLGKALLSIGPNGLRLTGCLTGEGGVQLLDRFFELLGEQLSEPRGEPHFLEICFAEVGGPCEGLLQTGLDALEGELSLGQNWLLLWGTPPQNSKAYYRGQGVKQRFPALCPEVSPAQKNDCGDCPALCFGSVE</sequence>
<evidence type="ECO:0000313" key="2">
    <source>
        <dbReference type="Proteomes" id="UP000177583"/>
    </source>
</evidence>